<feature type="domain" description="Putative restriction endonuclease" evidence="1">
    <location>
        <begin position="33"/>
        <end position="186"/>
    </location>
</feature>
<evidence type="ECO:0000259" key="1">
    <source>
        <dbReference type="Pfam" id="PF05685"/>
    </source>
</evidence>
<dbReference type="Proteomes" id="UP000321353">
    <property type="component" value="Chromosome"/>
</dbReference>
<reference evidence="2 3" key="1">
    <citation type="submission" date="2019-02" db="EMBL/GenBank/DDBJ databases">
        <title>Planctomycetal bacteria perform biofilm scaping via a novel small molecule.</title>
        <authorList>
            <person name="Jeske O."/>
            <person name="Boedeker C."/>
            <person name="Wiegand S."/>
            <person name="Breitling P."/>
            <person name="Kallscheuer N."/>
            <person name="Jogler M."/>
            <person name="Rohde M."/>
            <person name="Petersen J."/>
            <person name="Medema M.H."/>
            <person name="Surup F."/>
            <person name="Jogler C."/>
        </authorList>
    </citation>
    <scope>NUCLEOTIDE SEQUENCE [LARGE SCALE GENOMIC DNA]</scope>
    <source>
        <strain evidence="2 3">Mal15</strain>
    </source>
</reference>
<dbReference type="Pfam" id="PF05685">
    <property type="entry name" value="Uma2"/>
    <property type="match status" value="1"/>
</dbReference>
<dbReference type="CDD" id="cd06260">
    <property type="entry name" value="DUF820-like"/>
    <property type="match status" value="1"/>
</dbReference>
<dbReference type="InterPro" id="IPR008538">
    <property type="entry name" value="Uma2"/>
</dbReference>
<evidence type="ECO:0000313" key="3">
    <source>
        <dbReference type="Proteomes" id="UP000321353"/>
    </source>
</evidence>
<gene>
    <name evidence="2" type="ORF">Mal15_02720</name>
</gene>
<evidence type="ECO:0000313" key="2">
    <source>
        <dbReference type="EMBL" id="QEF96245.1"/>
    </source>
</evidence>
<dbReference type="Gene3D" id="3.90.1570.10">
    <property type="entry name" value="tt1808, chain A"/>
    <property type="match status" value="1"/>
</dbReference>
<dbReference type="KEGG" id="smam:Mal15_02720"/>
<accession>A0A5B9M9H4</accession>
<dbReference type="InterPro" id="IPR011335">
    <property type="entry name" value="Restrct_endonuc-II-like"/>
</dbReference>
<dbReference type="AlphaFoldDB" id="A0A5B9M9H4"/>
<sequence length="200" mass="22784">MDILAVGANFARSSSPGTSPESMSTEIRKLTYQDYVCFPDDGKRHEIIGGDHYMNPAPSTYHQYVSRRLHFQLYSKIELVERGSVICAPVDVQLTESDIVQPDIVVVLKENRIITPTKVKGAPDHLIEILSPSTESNDKTLKRSLYERTGVGEYWIVDPFEQTLTQLVLENGRYVDQRVTEKRISVTYLHDVDVDLNQVW</sequence>
<name>A0A5B9M9H4_9BACT</name>
<keyword evidence="3" id="KW-1185">Reference proteome</keyword>
<dbReference type="InterPro" id="IPR012296">
    <property type="entry name" value="Nuclease_put_TT1808"/>
</dbReference>
<dbReference type="PANTHER" id="PTHR34107:SF4">
    <property type="entry name" value="SLL1222 PROTEIN"/>
    <property type="match status" value="1"/>
</dbReference>
<dbReference type="SUPFAM" id="SSF52980">
    <property type="entry name" value="Restriction endonuclease-like"/>
    <property type="match status" value="1"/>
</dbReference>
<dbReference type="PANTHER" id="PTHR34107">
    <property type="entry name" value="SLL0198 PROTEIN-RELATED"/>
    <property type="match status" value="1"/>
</dbReference>
<protein>
    <recommendedName>
        <fullName evidence="1">Putative restriction endonuclease domain-containing protein</fullName>
    </recommendedName>
</protein>
<organism evidence="2 3">
    <name type="scientific">Stieleria maiorica</name>
    <dbReference type="NCBI Taxonomy" id="2795974"/>
    <lineage>
        <taxon>Bacteria</taxon>
        <taxon>Pseudomonadati</taxon>
        <taxon>Planctomycetota</taxon>
        <taxon>Planctomycetia</taxon>
        <taxon>Pirellulales</taxon>
        <taxon>Pirellulaceae</taxon>
        <taxon>Stieleria</taxon>
    </lineage>
</organism>
<proteinExistence type="predicted"/>
<dbReference type="EMBL" id="CP036264">
    <property type="protein sequence ID" value="QEF96245.1"/>
    <property type="molecule type" value="Genomic_DNA"/>
</dbReference>